<reference evidence="1" key="1">
    <citation type="submission" date="2020-10" db="EMBL/GenBank/DDBJ databases">
        <authorList>
            <person name="Gilroy R."/>
        </authorList>
    </citation>
    <scope>NUCLEOTIDE SEQUENCE</scope>
    <source>
        <strain evidence="1">ChiHjej12B11-29160</strain>
    </source>
</reference>
<dbReference type="AlphaFoldDB" id="A0A9D1I0V6"/>
<sequence>MAITTTSSEARQIQMNTRIDARLKEAGDAVLTRLGYTPSAAVRGFWRFVVEHQDDAAAICEVIAPDAASMPSDAVDRRLSATAELRDLYTQTANELRIAEATSADLPSWDNLREAWYDERLDREA</sequence>
<dbReference type="Gene3D" id="1.10.1220.10">
    <property type="entry name" value="Met repressor-like"/>
    <property type="match status" value="1"/>
</dbReference>
<gene>
    <name evidence="1" type="ORF">IAD17_07975</name>
</gene>
<name>A0A9D1I0V6_9ACTN</name>
<dbReference type="InterPro" id="IPR013321">
    <property type="entry name" value="Arc_rbn_hlx_hlx"/>
</dbReference>
<protein>
    <submittedName>
        <fullName evidence="1">Type II toxin-antitoxin system RelB/DinJ family antitoxin</fullName>
    </submittedName>
</protein>
<dbReference type="EMBL" id="DVMQ01000021">
    <property type="protein sequence ID" value="HIU24840.1"/>
    <property type="molecule type" value="Genomic_DNA"/>
</dbReference>
<accession>A0A9D1I0V6</accession>
<organism evidence="1 2">
    <name type="scientific">Candidatus Coprovicinus avistercoris</name>
    <dbReference type="NCBI Taxonomy" id="2840754"/>
    <lineage>
        <taxon>Bacteria</taxon>
        <taxon>Bacillati</taxon>
        <taxon>Actinomycetota</taxon>
        <taxon>Coriobacteriia</taxon>
        <taxon>Coriobacteriales</taxon>
        <taxon>Coriobacteriaceae</taxon>
        <taxon>Coriobacteriaceae incertae sedis</taxon>
        <taxon>Candidatus Coprovicinus</taxon>
    </lineage>
</organism>
<reference evidence="1" key="2">
    <citation type="journal article" date="2021" name="PeerJ">
        <title>Extensive microbial diversity within the chicken gut microbiome revealed by metagenomics and culture.</title>
        <authorList>
            <person name="Gilroy R."/>
            <person name="Ravi A."/>
            <person name="Getino M."/>
            <person name="Pursley I."/>
            <person name="Horton D.L."/>
            <person name="Alikhan N.F."/>
            <person name="Baker D."/>
            <person name="Gharbi K."/>
            <person name="Hall N."/>
            <person name="Watson M."/>
            <person name="Adriaenssens E.M."/>
            <person name="Foster-Nyarko E."/>
            <person name="Jarju S."/>
            <person name="Secka A."/>
            <person name="Antonio M."/>
            <person name="Oren A."/>
            <person name="Chaudhuri R.R."/>
            <person name="La Ragione R."/>
            <person name="Hildebrand F."/>
            <person name="Pallen M.J."/>
        </authorList>
    </citation>
    <scope>NUCLEOTIDE SEQUENCE</scope>
    <source>
        <strain evidence="1">ChiHjej12B11-29160</strain>
    </source>
</reference>
<comment type="caution">
    <text evidence="1">The sequence shown here is derived from an EMBL/GenBank/DDBJ whole genome shotgun (WGS) entry which is preliminary data.</text>
</comment>
<evidence type="ECO:0000313" key="1">
    <source>
        <dbReference type="EMBL" id="HIU24840.1"/>
    </source>
</evidence>
<dbReference type="GO" id="GO:0006355">
    <property type="term" value="P:regulation of DNA-templated transcription"/>
    <property type="evidence" value="ECO:0007669"/>
    <property type="project" value="InterPro"/>
</dbReference>
<evidence type="ECO:0000313" key="2">
    <source>
        <dbReference type="Proteomes" id="UP000824078"/>
    </source>
</evidence>
<proteinExistence type="predicted"/>
<dbReference type="Proteomes" id="UP000824078">
    <property type="component" value="Unassembled WGS sequence"/>
</dbReference>